<dbReference type="InterPro" id="IPR037079">
    <property type="entry name" value="AF2212/PG0164-like_sf"/>
</dbReference>
<dbReference type="Pfam" id="PF08922">
    <property type="entry name" value="DUF1905"/>
    <property type="match status" value="1"/>
</dbReference>
<gene>
    <name evidence="1" type="ORF">F8O03_09545</name>
</gene>
<organism evidence="1 2">
    <name type="scientific">Pseudoclavibacter terrae</name>
    <dbReference type="NCBI Taxonomy" id="1530195"/>
    <lineage>
        <taxon>Bacteria</taxon>
        <taxon>Bacillati</taxon>
        <taxon>Actinomycetota</taxon>
        <taxon>Actinomycetes</taxon>
        <taxon>Micrococcales</taxon>
        <taxon>Microbacteriaceae</taxon>
        <taxon>Pseudoclavibacter</taxon>
    </lineage>
</organism>
<dbReference type="Proteomes" id="UP000490386">
    <property type="component" value="Unassembled WGS sequence"/>
</dbReference>
<accession>A0A7J5B0M3</accession>
<dbReference type="AlphaFoldDB" id="A0A7J5B0M3"/>
<dbReference type="Gene3D" id="2.40.30.100">
    <property type="entry name" value="AF2212/PG0164-like"/>
    <property type="match status" value="1"/>
</dbReference>
<evidence type="ECO:0000313" key="1">
    <source>
        <dbReference type="EMBL" id="KAB1637468.1"/>
    </source>
</evidence>
<keyword evidence="2" id="KW-1185">Reference proteome</keyword>
<name>A0A7J5B0M3_9MICO</name>
<comment type="caution">
    <text evidence="1">The sequence shown here is derived from an EMBL/GenBank/DDBJ whole genome shotgun (WGS) entry which is preliminary data.</text>
</comment>
<protein>
    <submittedName>
        <fullName evidence="1">DUF1905 domain-containing protein</fullName>
    </submittedName>
</protein>
<reference evidence="1 2" key="1">
    <citation type="submission" date="2019-09" db="EMBL/GenBank/DDBJ databases">
        <title>Phylogeny of genus Pseudoclavibacter and closely related genus.</title>
        <authorList>
            <person name="Li Y."/>
        </authorList>
    </citation>
    <scope>NUCLEOTIDE SEQUENCE [LARGE SCALE GENOMIC DNA]</scope>
    <source>
        <strain evidence="1 2">THG-MD12</strain>
    </source>
</reference>
<evidence type="ECO:0000313" key="2">
    <source>
        <dbReference type="Proteomes" id="UP000490386"/>
    </source>
</evidence>
<dbReference type="SUPFAM" id="SSF141694">
    <property type="entry name" value="AF2212/PG0164-like"/>
    <property type="match status" value="1"/>
</dbReference>
<dbReference type="OrthoDB" id="8246703at2"/>
<dbReference type="RefSeq" id="WP_151423681.1">
    <property type="nucleotide sequence ID" value="NZ_CANKVH010000017.1"/>
</dbReference>
<dbReference type="EMBL" id="WBJX01000003">
    <property type="protein sequence ID" value="KAB1637468.1"/>
    <property type="molecule type" value="Genomic_DNA"/>
</dbReference>
<sequence>MTDKLVFTGEIVNPEWMPSWSVIEVPGSKDFFGTGKSVKADTTVDGVVVTSALMPTGQGDHFISVSAALRKKLKKDVGDSVDVVIGRLDA</sequence>
<dbReference type="InterPro" id="IPR015018">
    <property type="entry name" value="DUF1905"/>
</dbReference>
<proteinExistence type="predicted"/>